<sequence length="302" mass="34856">MADPKDDIALFQLLLQEVAAVFLKNNSASAANMTDWKGQDIVQFQEDLRAKVQGSISEKWFYSYVKNTPEKLPRIDILNLLSTYADYQSWNHFKEQHRQVDSSEKKVNKKILIPIVLASLIIVAIAYSMIPTTHHFHFCFVDADKKEAIRDITIDIIILNEGESPTHAKTDSLGCFDWATKKDHIRLVAQSPYHKNDTIYRTLASGKNQVYLKTDDYALMLHYYTNGKVKDWQKRREVLDKLIADDALIFELLPQQLGVTIYEKQEFIDKLTTPTQSLQKLQIVETRYSDGKIAKLKFKITP</sequence>
<comment type="caution">
    <text evidence="2">The sequence shown here is derived from an EMBL/GenBank/DDBJ whole genome shotgun (WGS) entry which is preliminary data.</text>
</comment>
<evidence type="ECO:0000256" key="1">
    <source>
        <dbReference type="SAM" id="Phobius"/>
    </source>
</evidence>
<keyword evidence="1" id="KW-1133">Transmembrane helix</keyword>
<gene>
    <name evidence="2" type="ORF">ACFQ1M_11065</name>
</gene>
<dbReference type="EMBL" id="JBHTJH010000010">
    <property type="protein sequence ID" value="MFD0862745.1"/>
    <property type="molecule type" value="Genomic_DNA"/>
</dbReference>
<evidence type="ECO:0000313" key="2">
    <source>
        <dbReference type="EMBL" id="MFD0862745.1"/>
    </source>
</evidence>
<organism evidence="2 3">
    <name type="scientific">Sungkyunkwania multivorans</name>
    <dbReference type="NCBI Taxonomy" id="1173618"/>
    <lineage>
        <taxon>Bacteria</taxon>
        <taxon>Pseudomonadati</taxon>
        <taxon>Bacteroidota</taxon>
        <taxon>Flavobacteriia</taxon>
        <taxon>Flavobacteriales</taxon>
        <taxon>Flavobacteriaceae</taxon>
        <taxon>Sungkyunkwania</taxon>
    </lineage>
</organism>
<evidence type="ECO:0000313" key="3">
    <source>
        <dbReference type="Proteomes" id="UP001596978"/>
    </source>
</evidence>
<reference evidence="3" key="1">
    <citation type="journal article" date="2019" name="Int. J. Syst. Evol. Microbiol.">
        <title>The Global Catalogue of Microorganisms (GCM) 10K type strain sequencing project: providing services to taxonomists for standard genome sequencing and annotation.</title>
        <authorList>
            <consortium name="The Broad Institute Genomics Platform"/>
            <consortium name="The Broad Institute Genome Sequencing Center for Infectious Disease"/>
            <person name="Wu L."/>
            <person name="Ma J."/>
        </authorList>
    </citation>
    <scope>NUCLEOTIDE SEQUENCE [LARGE SCALE GENOMIC DNA]</scope>
    <source>
        <strain evidence="3">CCUG 62952</strain>
    </source>
</reference>
<name>A0ABW3CY69_9FLAO</name>
<dbReference type="Proteomes" id="UP001596978">
    <property type="component" value="Unassembled WGS sequence"/>
</dbReference>
<dbReference type="RefSeq" id="WP_386408162.1">
    <property type="nucleotide sequence ID" value="NZ_JBHTJH010000010.1"/>
</dbReference>
<keyword evidence="3" id="KW-1185">Reference proteome</keyword>
<accession>A0ABW3CY69</accession>
<feature type="transmembrane region" description="Helical" evidence="1">
    <location>
        <begin position="111"/>
        <end position="130"/>
    </location>
</feature>
<protein>
    <submittedName>
        <fullName evidence="2">Uncharacterized protein</fullName>
    </submittedName>
</protein>
<keyword evidence="1" id="KW-0812">Transmembrane</keyword>
<keyword evidence="1" id="KW-0472">Membrane</keyword>
<proteinExistence type="predicted"/>